<dbReference type="Pfam" id="PF11204">
    <property type="entry name" value="DUF2985"/>
    <property type="match status" value="1"/>
</dbReference>
<dbReference type="InterPro" id="IPR021369">
    <property type="entry name" value="DUF2985"/>
</dbReference>
<feature type="region of interest" description="Disordered" evidence="1">
    <location>
        <begin position="1"/>
        <end position="32"/>
    </location>
</feature>
<proteinExistence type="predicted"/>
<feature type="compositionally biased region" description="Polar residues" evidence="1">
    <location>
        <begin position="57"/>
        <end position="69"/>
    </location>
</feature>
<keyword evidence="4" id="KW-1185">Reference proteome</keyword>
<feature type="compositionally biased region" description="Polar residues" evidence="1">
    <location>
        <begin position="501"/>
        <end position="511"/>
    </location>
</feature>
<reference evidence="3 4" key="1">
    <citation type="journal article" date="2019" name="Nat. Ecol. Evol.">
        <title>Megaphylogeny resolves global patterns of mushroom evolution.</title>
        <authorList>
            <person name="Varga T."/>
            <person name="Krizsan K."/>
            <person name="Foldi C."/>
            <person name="Dima B."/>
            <person name="Sanchez-Garcia M."/>
            <person name="Sanchez-Ramirez S."/>
            <person name="Szollosi G.J."/>
            <person name="Szarkandi J.G."/>
            <person name="Papp V."/>
            <person name="Albert L."/>
            <person name="Andreopoulos W."/>
            <person name="Angelini C."/>
            <person name="Antonin V."/>
            <person name="Barry K.W."/>
            <person name="Bougher N.L."/>
            <person name="Buchanan P."/>
            <person name="Buyck B."/>
            <person name="Bense V."/>
            <person name="Catcheside P."/>
            <person name="Chovatia M."/>
            <person name="Cooper J."/>
            <person name="Damon W."/>
            <person name="Desjardin D."/>
            <person name="Finy P."/>
            <person name="Geml J."/>
            <person name="Haridas S."/>
            <person name="Hughes K."/>
            <person name="Justo A."/>
            <person name="Karasinski D."/>
            <person name="Kautmanova I."/>
            <person name="Kiss B."/>
            <person name="Kocsube S."/>
            <person name="Kotiranta H."/>
            <person name="LaButti K.M."/>
            <person name="Lechner B.E."/>
            <person name="Liimatainen K."/>
            <person name="Lipzen A."/>
            <person name="Lukacs Z."/>
            <person name="Mihaltcheva S."/>
            <person name="Morgado L.N."/>
            <person name="Niskanen T."/>
            <person name="Noordeloos M.E."/>
            <person name="Ohm R.A."/>
            <person name="Ortiz-Santana B."/>
            <person name="Ovrebo C."/>
            <person name="Racz N."/>
            <person name="Riley R."/>
            <person name="Savchenko A."/>
            <person name="Shiryaev A."/>
            <person name="Soop K."/>
            <person name="Spirin V."/>
            <person name="Szebenyi C."/>
            <person name="Tomsovsky M."/>
            <person name="Tulloss R.E."/>
            <person name="Uehling J."/>
            <person name="Grigoriev I.V."/>
            <person name="Vagvolgyi C."/>
            <person name="Papp T."/>
            <person name="Martin F.M."/>
            <person name="Miettinen O."/>
            <person name="Hibbett D.S."/>
            <person name="Nagy L.G."/>
        </authorList>
    </citation>
    <scope>NUCLEOTIDE SEQUENCE [LARGE SCALE GENOMIC DNA]</scope>
    <source>
        <strain evidence="3 4">OMC1185</strain>
    </source>
</reference>
<keyword evidence="2" id="KW-0812">Transmembrane</keyword>
<name>A0A5C3NGG8_9AGAM</name>
<dbReference type="OrthoDB" id="3365211at2759"/>
<keyword evidence="2" id="KW-0472">Membrane</keyword>
<organism evidence="3 4">
    <name type="scientific">Heliocybe sulcata</name>
    <dbReference type="NCBI Taxonomy" id="5364"/>
    <lineage>
        <taxon>Eukaryota</taxon>
        <taxon>Fungi</taxon>
        <taxon>Dikarya</taxon>
        <taxon>Basidiomycota</taxon>
        <taxon>Agaricomycotina</taxon>
        <taxon>Agaricomycetes</taxon>
        <taxon>Gloeophyllales</taxon>
        <taxon>Gloeophyllaceae</taxon>
        <taxon>Heliocybe</taxon>
    </lineage>
</organism>
<dbReference type="AlphaFoldDB" id="A0A5C3NGG8"/>
<dbReference type="EMBL" id="ML213504">
    <property type="protein sequence ID" value="TFK55975.1"/>
    <property type="molecule type" value="Genomic_DNA"/>
</dbReference>
<dbReference type="Proteomes" id="UP000305948">
    <property type="component" value="Unassembled WGS sequence"/>
</dbReference>
<evidence type="ECO:0000256" key="1">
    <source>
        <dbReference type="SAM" id="MobiDB-lite"/>
    </source>
</evidence>
<feature type="region of interest" description="Disordered" evidence="1">
    <location>
        <begin position="478"/>
        <end position="546"/>
    </location>
</feature>
<evidence type="ECO:0000313" key="3">
    <source>
        <dbReference type="EMBL" id="TFK55975.1"/>
    </source>
</evidence>
<feature type="transmembrane region" description="Helical" evidence="2">
    <location>
        <begin position="262"/>
        <end position="284"/>
    </location>
</feature>
<dbReference type="PANTHER" id="PTHR35872">
    <property type="entry name" value="INTEGRAL MEMBRANE PROTEIN (AFU_ORTHOLOGUE AFUA_5G07110)"/>
    <property type="match status" value="1"/>
</dbReference>
<feature type="region of interest" description="Disordered" evidence="1">
    <location>
        <begin position="48"/>
        <end position="120"/>
    </location>
</feature>
<feature type="region of interest" description="Disordered" evidence="1">
    <location>
        <begin position="205"/>
        <end position="224"/>
    </location>
</feature>
<evidence type="ECO:0000313" key="4">
    <source>
        <dbReference type="Proteomes" id="UP000305948"/>
    </source>
</evidence>
<accession>A0A5C3NGG8</accession>
<feature type="transmembrane region" description="Helical" evidence="2">
    <location>
        <begin position="433"/>
        <end position="456"/>
    </location>
</feature>
<keyword evidence="2" id="KW-1133">Transmembrane helix</keyword>
<feature type="compositionally biased region" description="Basic and acidic residues" evidence="1">
    <location>
        <begin position="212"/>
        <end position="224"/>
    </location>
</feature>
<protein>
    <submittedName>
        <fullName evidence="3">Uncharacterized protein</fullName>
    </submittedName>
</protein>
<feature type="compositionally biased region" description="Polar residues" evidence="1">
    <location>
        <begin position="107"/>
        <end position="120"/>
    </location>
</feature>
<feature type="transmembrane region" description="Helical" evidence="2">
    <location>
        <begin position="403"/>
        <end position="427"/>
    </location>
</feature>
<evidence type="ECO:0000256" key="2">
    <source>
        <dbReference type="SAM" id="Phobius"/>
    </source>
</evidence>
<dbReference type="STRING" id="5364.A0A5C3NGG8"/>
<dbReference type="PANTHER" id="PTHR35872:SF2">
    <property type="entry name" value="INTEGRAL MEMBRANE PROTEIN (AFU_ORTHOLOGUE AFUA_5G07110)"/>
    <property type="match status" value="1"/>
</dbReference>
<sequence>MPSVRVRRGTYSSLRDEPAYGTTLASRRRPRGNTLAEIFFHRDASPEVDSGAAAGQLPNNSSLPRTTSDPGALPPEQPVQSRSKVSHHILNGTWKSGRLMSRRADGSRTSIGSSSGNRLVAQQGSQVDVLVPEGEHAGRVNTALSLKSTRTSFASLDSQHHEDDIIEHLDVIDPQIGAVSSLANTANAILIPPLPLFPRKPVVSLPASPARTTDDVEKPPQDSHRNDLDYHVEDVLSKRQLFKRTMKGVWAFVKTPMGFITAVYGFLVAFWGAAIVIFLIKIINFHNANTQGFWVEVSSQVENGLFTVTGVGLIPFRAMDTYRIWRIWHYKRKTRKLRIQKGLPELVDEDDLPDPIYDVNYVHVLTEEEQADLHYQQIKFMKSQTWYRPHGTDTHRAFPINTALLICLLIDGNSFFQCILCGTMWGLNRFQRPAWSTGILIPASFLCGIFSGVFIWHGGQKTRRTEQVQERLRAALAAEDEHGPGSPSTASPEHTPELKGATTSTIASASHPSFRRHESGAAACTADNIPLVSPDKTNGDASIEGA</sequence>
<gene>
    <name evidence="3" type="ORF">OE88DRAFT_1804760</name>
</gene>